<keyword evidence="4 7" id="KW-1133">Transmembrane helix</keyword>
<gene>
    <name evidence="10" type="ORF">W5A_12191</name>
</gene>
<evidence type="ECO:0000256" key="3">
    <source>
        <dbReference type="ARBA" id="ARBA00022692"/>
    </source>
</evidence>
<proteinExistence type="inferred from homology"/>
<protein>
    <submittedName>
        <fullName evidence="10">ABC transporter permease</fullName>
    </submittedName>
</protein>
<evidence type="ECO:0000256" key="7">
    <source>
        <dbReference type="SAM" id="Phobius"/>
    </source>
</evidence>
<dbReference type="eggNOG" id="COG0577">
    <property type="taxonomic scope" value="Bacteria"/>
</dbReference>
<feature type="transmembrane region" description="Helical" evidence="7">
    <location>
        <begin position="288"/>
        <end position="314"/>
    </location>
</feature>
<feature type="transmembrane region" description="Helical" evidence="7">
    <location>
        <begin position="20"/>
        <end position="47"/>
    </location>
</feature>
<keyword evidence="3 7" id="KW-0812">Transmembrane</keyword>
<accession>I0W798</accession>
<evidence type="ECO:0000256" key="4">
    <source>
        <dbReference type="ARBA" id="ARBA00022989"/>
    </source>
</evidence>
<dbReference type="AlphaFoldDB" id="I0W798"/>
<feature type="domain" description="MacB-like periplasmic core" evidence="9">
    <location>
        <begin position="23"/>
        <end position="248"/>
    </location>
</feature>
<dbReference type="EMBL" id="AJJU01000037">
    <property type="protein sequence ID" value="EID72264.1"/>
    <property type="molecule type" value="Genomic_DNA"/>
</dbReference>
<comment type="similarity">
    <text evidence="6">Belongs to the ABC-4 integral membrane protein family.</text>
</comment>
<evidence type="ECO:0000256" key="6">
    <source>
        <dbReference type="ARBA" id="ARBA00038076"/>
    </source>
</evidence>
<evidence type="ECO:0000313" key="11">
    <source>
        <dbReference type="Proteomes" id="UP000005938"/>
    </source>
</evidence>
<evidence type="ECO:0000256" key="2">
    <source>
        <dbReference type="ARBA" id="ARBA00022475"/>
    </source>
</evidence>
<sequence length="412" mass="44980">MWLLLRENIRIALDSIKSQLLRTILTILIIAIGITALVGILSVVTALKNTLSSDFASMGANTFSINRYDTNVRAAGGTIEKINPPLSYIDAKEFKDDYNLPYAQTSLSFTASMATEVKYENLKTDPEVSILGVDDMFLTNSGLDLSAGRDFTSFDISNNINVCIVGSDFEKNLFKDINPLDKTISLRGAKFKVIGVLKSKGSTFGNNQDLRVLIPLQSARSIFTQPNVNYRISVKVSEKDFLEQAQEEAILTMRNIRSLSPVEENNFGIERSDDLIQRIGAATTGINIAGFLIGLITIFGSSIALLNIMLVSVTERTKEIGIRKALGAKRNDISFQFFMETIVIAQIGGLVGILLGIGLGYAIASALSFKFIIPWGAIVLAISISFIVAIISGLYPAIKASRLDPVEALRYE</sequence>
<evidence type="ECO:0000256" key="1">
    <source>
        <dbReference type="ARBA" id="ARBA00004651"/>
    </source>
</evidence>
<dbReference type="InterPro" id="IPR025857">
    <property type="entry name" value="MacB_PCD"/>
</dbReference>
<feature type="domain" description="ABC3 transporter permease C-terminal" evidence="8">
    <location>
        <begin position="292"/>
        <end position="405"/>
    </location>
</feature>
<dbReference type="GO" id="GO:0022857">
    <property type="term" value="F:transmembrane transporter activity"/>
    <property type="evidence" value="ECO:0007669"/>
    <property type="project" value="TreeGrafter"/>
</dbReference>
<dbReference type="RefSeq" id="WP_008241088.1">
    <property type="nucleotide sequence ID" value="NZ_AJJU01000037.1"/>
</dbReference>
<dbReference type="PANTHER" id="PTHR30572">
    <property type="entry name" value="MEMBRANE COMPONENT OF TRANSPORTER-RELATED"/>
    <property type="match status" value="1"/>
</dbReference>
<dbReference type="PANTHER" id="PTHR30572:SF4">
    <property type="entry name" value="ABC TRANSPORTER PERMEASE YTRF"/>
    <property type="match status" value="1"/>
</dbReference>
<keyword evidence="11" id="KW-1185">Reference proteome</keyword>
<name>I0W798_9FLAO</name>
<organism evidence="10 11">
    <name type="scientific">Imtechella halotolerans K1</name>
    <dbReference type="NCBI Taxonomy" id="946077"/>
    <lineage>
        <taxon>Bacteria</taxon>
        <taxon>Pseudomonadati</taxon>
        <taxon>Bacteroidota</taxon>
        <taxon>Flavobacteriia</taxon>
        <taxon>Flavobacteriales</taxon>
        <taxon>Flavobacteriaceae</taxon>
        <taxon>Imtechella</taxon>
    </lineage>
</organism>
<evidence type="ECO:0000259" key="8">
    <source>
        <dbReference type="Pfam" id="PF02687"/>
    </source>
</evidence>
<dbReference type="OrthoDB" id="9770036at2"/>
<dbReference type="Pfam" id="PF02687">
    <property type="entry name" value="FtsX"/>
    <property type="match status" value="1"/>
</dbReference>
<dbReference type="STRING" id="946077.W5A_12191"/>
<dbReference type="Proteomes" id="UP000005938">
    <property type="component" value="Unassembled WGS sequence"/>
</dbReference>
<feature type="transmembrane region" description="Helical" evidence="7">
    <location>
        <begin position="375"/>
        <end position="395"/>
    </location>
</feature>
<comment type="caution">
    <text evidence="10">The sequence shown here is derived from an EMBL/GenBank/DDBJ whole genome shotgun (WGS) entry which is preliminary data.</text>
</comment>
<dbReference type="InterPro" id="IPR050250">
    <property type="entry name" value="Macrolide_Exporter_MacB"/>
</dbReference>
<dbReference type="InterPro" id="IPR003838">
    <property type="entry name" value="ABC3_permease_C"/>
</dbReference>
<evidence type="ECO:0000313" key="10">
    <source>
        <dbReference type="EMBL" id="EID72264.1"/>
    </source>
</evidence>
<feature type="transmembrane region" description="Helical" evidence="7">
    <location>
        <begin position="335"/>
        <end position="363"/>
    </location>
</feature>
<dbReference type="GO" id="GO:0005886">
    <property type="term" value="C:plasma membrane"/>
    <property type="evidence" value="ECO:0007669"/>
    <property type="project" value="UniProtKB-SubCell"/>
</dbReference>
<evidence type="ECO:0000256" key="5">
    <source>
        <dbReference type="ARBA" id="ARBA00023136"/>
    </source>
</evidence>
<dbReference type="Pfam" id="PF12704">
    <property type="entry name" value="MacB_PCD"/>
    <property type="match status" value="1"/>
</dbReference>
<dbReference type="PATRIC" id="fig|946077.3.peg.2462"/>
<keyword evidence="5 7" id="KW-0472">Membrane</keyword>
<evidence type="ECO:0000259" key="9">
    <source>
        <dbReference type="Pfam" id="PF12704"/>
    </source>
</evidence>
<keyword evidence="2" id="KW-1003">Cell membrane</keyword>
<reference evidence="10 11" key="1">
    <citation type="journal article" date="2012" name="J. Bacteriol.">
        <title>Genome Sequence of the Halotolerant Bacterium Imtechella halotolerans K1T.</title>
        <authorList>
            <person name="Kumar S."/>
            <person name="Vikram S."/>
            <person name="Subramanian S."/>
            <person name="Raghava G.P."/>
            <person name="Pinnaka A.K."/>
        </authorList>
    </citation>
    <scope>NUCLEOTIDE SEQUENCE [LARGE SCALE GENOMIC DNA]</scope>
    <source>
        <strain evidence="10 11">K1</strain>
    </source>
</reference>
<comment type="subcellular location">
    <subcellularLocation>
        <location evidence="1">Cell membrane</location>
        <topology evidence="1">Multi-pass membrane protein</topology>
    </subcellularLocation>
</comment>